<dbReference type="CDD" id="cd00761">
    <property type="entry name" value="Glyco_tranf_GTA_type"/>
    <property type="match status" value="1"/>
</dbReference>
<evidence type="ECO:0000313" key="6">
    <source>
        <dbReference type="Proteomes" id="UP000583556"/>
    </source>
</evidence>
<dbReference type="PANTHER" id="PTHR43685:SF5">
    <property type="entry name" value="GLYCOSYLTRANSFERASE EPSE-RELATED"/>
    <property type="match status" value="1"/>
</dbReference>
<dbReference type="RefSeq" id="WP_206069771.1">
    <property type="nucleotide sequence ID" value="NZ_JABBGM010000019.1"/>
</dbReference>
<protein>
    <submittedName>
        <fullName evidence="5">Glycosyltransferase family 2 protein</fullName>
    </submittedName>
</protein>
<sequence length="309" mass="34443">MPAVSVVVPCFNAAQFLPSSLGSLENQSFQDWECLLVDDCSTDATAKVLEDFASKDSRFKPIFLPQNGGASAARNAGLDHAQGELITLLDADDAYAPDRLARLVELQRTTAADLVFDNQAIADFPDTTQVDTAFHWLKEDVQPFSGEMFFTESAIFGRSINPGYMKPLFRANFIRSHNMRYDLSFRSGQDYLFYADAFANNPICFATNYCGYIYRRRAGSLSRSGGTHLRNHAKLSDGIIKRHGAKLSPASIQALQIRERYFLRGAELHDLRVMLDQRQFLAALGHLLGHPGILHAGLSAVRRKFLMGR</sequence>
<reference evidence="5 6" key="1">
    <citation type="submission" date="2020-04" db="EMBL/GenBank/DDBJ databases">
        <title>Novosphingobium sp. TW-4 isolated from soil.</title>
        <authorList>
            <person name="Dahal R.H."/>
            <person name="Chaudhary D.K."/>
        </authorList>
    </citation>
    <scope>NUCLEOTIDE SEQUENCE [LARGE SCALE GENOMIC DNA]</scope>
    <source>
        <strain evidence="5 6">TW-4</strain>
    </source>
</reference>
<dbReference type="AlphaFoldDB" id="A0A7Y0GCN2"/>
<dbReference type="InterPro" id="IPR050834">
    <property type="entry name" value="Glycosyltransf_2"/>
</dbReference>
<evidence type="ECO:0000256" key="2">
    <source>
        <dbReference type="ARBA" id="ARBA00022676"/>
    </source>
</evidence>
<evidence type="ECO:0000256" key="1">
    <source>
        <dbReference type="ARBA" id="ARBA00006739"/>
    </source>
</evidence>
<dbReference type="InterPro" id="IPR029044">
    <property type="entry name" value="Nucleotide-diphossugar_trans"/>
</dbReference>
<keyword evidence="3 5" id="KW-0808">Transferase</keyword>
<accession>A0A7Y0GCN2</accession>
<evidence type="ECO:0000313" key="5">
    <source>
        <dbReference type="EMBL" id="NML96174.1"/>
    </source>
</evidence>
<gene>
    <name evidence="5" type="ORF">HHL27_21160</name>
</gene>
<dbReference type="PANTHER" id="PTHR43685">
    <property type="entry name" value="GLYCOSYLTRANSFERASE"/>
    <property type="match status" value="1"/>
</dbReference>
<feature type="domain" description="Glycosyltransferase 2-like" evidence="4">
    <location>
        <begin position="5"/>
        <end position="122"/>
    </location>
</feature>
<evidence type="ECO:0000256" key="3">
    <source>
        <dbReference type="ARBA" id="ARBA00022679"/>
    </source>
</evidence>
<comment type="similarity">
    <text evidence="1">Belongs to the glycosyltransferase 2 family.</text>
</comment>
<organism evidence="5 6">
    <name type="scientific">Novosphingobium olei</name>
    <dbReference type="NCBI Taxonomy" id="2728851"/>
    <lineage>
        <taxon>Bacteria</taxon>
        <taxon>Pseudomonadati</taxon>
        <taxon>Pseudomonadota</taxon>
        <taxon>Alphaproteobacteria</taxon>
        <taxon>Sphingomonadales</taxon>
        <taxon>Sphingomonadaceae</taxon>
        <taxon>Novosphingobium</taxon>
    </lineage>
</organism>
<dbReference type="GO" id="GO:0016757">
    <property type="term" value="F:glycosyltransferase activity"/>
    <property type="evidence" value="ECO:0007669"/>
    <property type="project" value="UniProtKB-KW"/>
</dbReference>
<evidence type="ECO:0000259" key="4">
    <source>
        <dbReference type="Pfam" id="PF00535"/>
    </source>
</evidence>
<dbReference type="SUPFAM" id="SSF53448">
    <property type="entry name" value="Nucleotide-diphospho-sugar transferases"/>
    <property type="match status" value="1"/>
</dbReference>
<comment type="caution">
    <text evidence="5">The sequence shown here is derived from an EMBL/GenBank/DDBJ whole genome shotgun (WGS) entry which is preliminary data.</text>
</comment>
<dbReference type="EMBL" id="JABBGM010000019">
    <property type="protein sequence ID" value="NML96174.1"/>
    <property type="molecule type" value="Genomic_DNA"/>
</dbReference>
<dbReference type="InterPro" id="IPR001173">
    <property type="entry name" value="Glyco_trans_2-like"/>
</dbReference>
<dbReference type="Proteomes" id="UP000583556">
    <property type="component" value="Unassembled WGS sequence"/>
</dbReference>
<name>A0A7Y0GCN2_9SPHN</name>
<keyword evidence="6" id="KW-1185">Reference proteome</keyword>
<dbReference type="Pfam" id="PF00535">
    <property type="entry name" value="Glycos_transf_2"/>
    <property type="match status" value="1"/>
</dbReference>
<keyword evidence="2" id="KW-0328">Glycosyltransferase</keyword>
<dbReference type="Gene3D" id="3.90.550.10">
    <property type="entry name" value="Spore Coat Polysaccharide Biosynthesis Protein SpsA, Chain A"/>
    <property type="match status" value="1"/>
</dbReference>
<proteinExistence type="inferred from homology"/>